<proteinExistence type="predicted"/>
<evidence type="ECO:0000313" key="1">
    <source>
        <dbReference type="EMBL" id="GMM46310.1"/>
    </source>
</evidence>
<dbReference type="Proteomes" id="UP001378960">
    <property type="component" value="Unassembled WGS sequence"/>
</dbReference>
<organism evidence="1 2">
    <name type="scientific">Pichia kluyveri</name>
    <name type="common">Yeast</name>
    <dbReference type="NCBI Taxonomy" id="36015"/>
    <lineage>
        <taxon>Eukaryota</taxon>
        <taxon>Fungi</taxon>
        <taxon>Dikarya</taxon>
        <taxon>Ascomycota</taxon>
        <taxon>Saccharomycotina</taxon>
        <taxon>Pichiomycetes</taxon>
        <taxon>Pichiales</taxon>
        <taxon>Pichiaceae</taxon>
        <taxon>Pichia</taxon>
    </lineage>
</organism>
<accession>A0AAV5R4W9</accession>
<sequence>MHTATPLKHYLHGFVPEVFKTVDFHGDKNDALGYGYLLLKFGSKVVKFVAYYVPDCAETLFSEYELLDANFNFQIVSRSPIVVKNMSFND</sequence>
<name>A0AAV5R4W9_PICKL</name>
<gene>
    <name evidence="1" type="ORF">DAPK24_028850</name>
</gene>
<dbReference type="EMBL" id="BTGB01000003">
    <property type="protein sequence ID" value="GMM46310.1"/>
    <property type="molecule type" value="Genomic_DNA"/>
</dbReference>
<reference evidence="1 2" key="1">
    <citation type="journal article" date="2023" name="Elife">
        <title>Identification of key yeast species and microbe-microbe interactions impacting larval growth of Drosophila in the wild.</title>
        <authorList>
            <person name="Mure A."/>
            <person name="Sugiura Y."/>
            <person name="Maeda R."/>
            <person name="Honda K."/>
            <person name="Sakurai N."/>
            <person name="Takahashi Y."/>
            <person name="Watada M."/>
            <person name="Katoh T."/>
            <person name="Gotoh A."/>
            <person name="Gotoh Y."/>
            <person name="Taniguchi I."/>
            <person name="Nakamura K."/>
            <person name="Hayashi T."/>
            <person name="Katayama T."/>
            <person name="Uemura T."/>
            <person name="Hattori Y."/>
        </authorList>
    </citation>
    <scope>NUCLEOTIDE SEQUENCE [LARGE SCALE GENOMIC DNA]</scope>
    <source>
        <strain evidence="1 2">PK-24</strain>
    </source>
</reference>
<protein>
    <submittedName>
        <fullName evidence="1">Uncharacterized protein</fullName>
    </submittedName>
</protein>
<keyword evidence="2" id="KW-1185">Reference proteome</keyword>
<comment type="caution">
    <text evidence="1">The sequence shown here is derived from an EMBL/GenBank/DDBJ whole genome shotgun (WGS) entry which is preliminary data.</text>
</comment>
<dbReference type="AlphaFoldDB" id="A0AAV5R4W9"/>
<evidence type="ECO:0000313" key="2">
    <source>
        <dbReference type="Proteomes" id="UP001378960"/>
    </source>
</evidence>